<dbReference type="AlphaFoldDB" id="A0A075GAL7"/>
<feature type="region of interest" description="Disordered" evidence="1">
    <location>
        <begin position="62"/>
        <end position="92"/>
    </location>
</feature>
<accession>A0A075GAL7</accession>
<organism evidence="2">
    <name type="scientific">uncultured marine group II/III euryarchaeote KM3_141_E04</name>
    <dbReference type="NCBI Taxonomy" id="1457878"/>
    <lineage>
        <taxon>Archaea</taxon>
        <taxon>Methanobacteriati</taxon>
        <taxon>Methanobacteriota</taxon>
        <taxon>environmental samples</taxon>
    </lineage>
</organism>
<dbReference type="SUPFAM" id="SSF46785">
    <property type="entry name" value="Winged helix' DNA-binding domain"/>
    <property type="match status" value="1"/>
</dbReference>
<evidence type="ECO:0000256" key="1">
    <source>
        <dbReference type="SAM" id="MobiDB-lite"/>
    </source>
</evidence>
<dbReference type="InterPro" id="IPR024619">
    <property type="entry name" value="DUF3860"/>
</dbReference>
<proteinExistence type="predicted"/>
<dbReference type="InterPro" id="IPR036390">
    <property type="entry name" value="WH_DNA-bd_sf"/>
</dbReference>
<reference evidence="2" key="1">
    <citation type="journal article" date="2014" name="Genome Biol. Evol.">
        <title>Pangenome evidence for extensive interdomain horizontal transfer affecting lineage core and shell genes in uncultured planktonic thaumarchaeota and euryarchaeota.</title>
        <authorList>
            <person name="Deschamps P."/>
            <person name="Zivanovic Y."/>
            <person name="Moreira D."/>
            <person name="Rodriguez-Valera F."/>
            <person name="Lopez-Garcia P."/>
        </authorList>
    </citation>
    <scope>NUCLEOTIDE SEQUENCE</scope>
</reference>
<dbReference type="InterPro" id="IPR036388">
    <property type="entry name" value="WH-like_DNA-bd_sf"/>
</dbReference>
<sequence>MNSQNLRELIRNYLSERPRNTIEISTWLSSQIDPTNSPVDITSILEADDQIVRIGTVRKSGMRRSESPVSEWASNTWVKHHERKRSEQRKES</sequence>
<protein>
    <recommendedName>
        <fullName evidence="3">DUF3860 domain-containing protein</fullName>
    </recommendedName>
</protein>
<dbReference type="Pfam" id="PF12976">
    <property type="entry name" value="DUF3860"/>
    <property type="match status" value="1"/>
</dbReference>
<name>A0A075GAL7_9EURY</name>
<dbReference type="EMBL" id="KF900613">
    <property type="protein sequence ID" value="AIF01146.1"/>
    <property type="molecule type" value="Genomic_DNA"/>
</dbReference>
<dbReference type="Gene3D" id="1.10.10.10">
    <property type="entry name" value="Winged helix-like DNA-binding domain superfamily/Winged helix DNA-binding domain"/>
    <property type="match status" value="1"/>
</dbReference>
<evidence type="ECO:0000313" key="2">
    <source>
        <dbReference type="EMBL" id="AIF01146.1"/>
    </source>
</evidence>
<evidence type="ECO:0008006" key="3">
    <source>
        <dbReference type="Google" id="ProtNLM"/>
    </source>
</evidence>